<reference evidence="2" key="2">
    <citation type="submission" date="2023-04" db="EMBL/GenBank/DDBJ databases">
        <authorList>
            <person name="Bruccoleri R.E."/>
            <person name="Oakeley E.J."/>
            <person name="Faust A.-M."/>
            <person name="Dessus-Babus S."/>
            <person name="Altorfer M."/>
            <person name="Burckhardt D."/>
            <person name="Oertli M."/>
            <person name="Naumann U."/>
            <person name="Petersen F."/>
            <person name="Wong J."/>
        </authorList>
    </citation>
    <scope>NUCLEOTIDE SEQUENCE</scope>
    <source>
        <strain evidence="2">GSM-AAB239-AS_SAM_17_03QT</strain>
        <tissue evidence="2">Leaf</tissue>
    </source>
</reference>
<dbReference type="SUPFAM" id="SSF53613">
    <property type="entry name" value="Ribokinase-like"/>
    <property type="match status" value="1"/>
</dbReference>
<dbReference type="AlphaFoldDB" id="A0AAX6FBB4"/>
<dbReference type="Gene3D" id="3.40.1190.20">
    <property type="match status" value="1"/>
</dbReference>
<evidence type="ECO:0000259" key="1">
    <source>
        <dbReference type="Pfam" id="PF00294"/>
    </source>
</evidence>
<organism evidence="2 3">
    <name type="scientific">Iris pallida</name>
    <name type="common">Sweet iris</name>
    <dbReference type="NCBI Taxonomy" id="29817"/>
    <lineage>
        <taxon>Eukaryota</taxon>
        <taxon>Viridiplantae</taxon>
        <taxon>Streptophyta</taxon>
        <taxon>Embryophyta</taxon>
        <taxon>Tracheophyta</taxon>
        <taxon>Spermatophyta</taxon>
        <taxon>Magnoliopsida</taxon>
        <taxon>Liliopsida</taxon>
        <taxon>Asparagales</taxon>
        <taxon>Iridaceae</taxon>
        <taxon>Iridoideae</taxon>
        <taxon>Irideae</taxon>
        <taxon>Iris</taxon>
    </lineage>
</organism>
<accession>A0AAX6FBB4</accession>
<dbReference type="PANTHER" id="PTHR47826:SF1">
    <property type="entry name" value="OS03G0164700 PROTEIN"/>
    <property type="match status" value="1"/>
</dbReference>
<proteinExistence type="predicted"/>
<gene>
    <name evidence="2" type="ORF">M6B38_142995</name>
</gene>
<dbReference type="InterPro" id="IPR011611">
    <property type="entry name" value="PfkB_dom"/>
</dbReference>
<name>A0AAX6FBB4_IRIPA</name>
<dbReference type="EMBL" id="JANAVB010030220">
    <property type="protein sequence ID" value="KAJ6813747.1"/>
    <property type="molecule type" value="Genomic_DNA"/>
</dbReference>
<evidence type="ECO:0000313" key="3">
    <source>
        <dbReference type="Proteomes" id="UP001140949"/>
    </source>
</evidence>
<dbReference type="Proteomes" id="UP001140949">
    <property type="component" value="Unassembled WGS sequence"/>
</dbReference>
<sequence>MCCWVPKPKFQLAKKERTSRKNPTRLKMALRSPLRPYLHRPSPCVKIRAGVGGRISAVVGAGTRRKKRADMATLGNLCVDIVLSVPTLPPAGREERERYMDTLASSAPDKKFWEAGGNCNLVIAASRLGLRVITLGHVGNDIYGHFLLDVLQDEGIKMVGMNEKSEAANYGASYETLLCWVLVDPFQNHGFCSRADFSHEPAFSWVTRLSEPIKMAIQESKILFCNGYVFDELPPDLINSALHCAIDAGTTVFFDPGPRGRTLLNGTSGQQRVLEMFLRLSNVLLLTSDEAESLTGIRNPILAGQDLIRKGVNTKWVIIKMGSRGSVLITKSGISCAPAFKVNVADTVGCGDSFTAAIAFGFLHEMPEVDTLALANAVGAATATGVGAGRNVANLDTVLELLRLSNINEDTEYWRELIEENLEVPEMIRLLSKSSAKKSSDRLVHIPIQTVVSQLLPKLEAEAVRGRSVLQS</sequence>
<protein>
    <recommendedName>
        <fullName evidence="1">Carbohydrate kinase PfkB domain-containing protein</fullName>
    </recommendedName>
</protein>
<evidence type="ECO:0000313" key="2">
    <source>
        <dbReference type="EMBL" id="KAJ6813747.1"/>
    </source>
</evidence>
<keyword evidence="3" id="KW-1185">Reference proteome</keyword>
<dbReference type="Pfam" id="PF00294">
    <property type="entry name" value="PfkB"/>
    <property type="match status" value="1"/>
</dbReference>
<comment type="caution">
    <text evidence="2">The sequence shown here is derived from an EMBL/GenBank/DDBJ whole genome shotgun (WGS) entry which is preliminary data.</text>
</comment>
<dbReference type="PANTHER" id="PTHR47826">
    <property type="entry name" value="OS03G0164700 PROTEIN"/>
    <property type="match status" value="1"/>
</dbReference>
<dbReference type="InterPro" id="IPR029056">
    <property type="entry name" value="Ribokinase-like"/>
</dbReference>
<feature type="domain" description="Carbohydrate kinase PfkB" evidence="1">
    <location>
        <begin position="115"/>
        <end position="390"/>
    </location>
</feature>
<reference evidence="2" key="1">
    <citation type="journal article" date="2023" name="GigaByte">
        <title>Genome assembly of the bearded iris, Iris pallida Lam.</title>
        <authorList>
            <person name="Bruccoleri R.E."/>
            <person name="Oakeley E.J."/>
            <person name="Faust A.M.E."/>
            <person name="Altorfer M."/>
            <person name="Dessus-Babus S."/>
            <person name="Burckhardt D."/>
            <person name="Oertli M."/>
            <person name="Naumann U."/>
            <person name="Petersen F."/>
            <person name="Wong J."/>
        </authorList>
    </citation>
    <scope>NUCLEOTIDE SEQUENCE</scope>
    <source>
        <strain evidence="2">GSM-AAB239-AS_SAM_17_03QT</strain>
    </source>
</reference>